<dbReference type="InterPro" id="IPR001392">
    <property type="entry name" value="Clathrin_mu"/>
</dbReference>
<dbReference type="Gene3D" id="2.60.40.1170">
    <property type="entry name" value="Mu homology domain, subdomain B"/>
    <property type="match status" value="2"/>
</dbReference>
<dbReference type="PRINTS" id="PR00314">
    <property type="entry name" value="CLATHRINADPT"/>
</dbReference>
<name>A0AAV5BT85_ELECO</name>
<dbReference type="PIRSF" id="PIRSF005992">
    <property type="entry name" value="Clathrin_mu"/>
    <property type="match status" value="1"/>
</dbReference>
<keyword evidence="4" id="KW-0472">Membrane</keyword>
<dbReference type="InterPro" id="IPR011012">
    <property type="entry name" value="Longin-like_dom_sf"/>
</dbReference>
<feature type="domain" description="MHD" evidence="6">
    <location>
        <begin position="150"/>
        <end position="386"/>
    </location>
</feature>
<dbReference type="EMBL" id="BQKI01000002">
    <property type="protein sequence ID" value="GJM88449.1"/>
    <property type="molecule type" value="Genomic_DNA"/>
</dbReference>
<dbReference type="SUPFAM" id="SSF49447">
    <property type="entry name" value="Second domain of Mu2 adaptin subunit (ap50) of ap2 adaptor"/>
    <property type="match status" value="1"/>
</dbReference>
<evidence type="ECO:0000256" key="2">
    <source>
        <dbReference type="ARBA" id="ARBA00022448"/>
    </source>
</evidence>
<keyword evidence="2 5" id="KW-0813">Transport</keyword>
<dbReference type="GO" id="GO:0016192">
    <property type="term" value="P:vesicle-mediated transport"/>
    <property type="evidence" value="ECO:0007669"/>
    <property type="project" value="InterPro"/>
</dbReference>
<evidence type="ECO:0000256" key="5">
    <source>
        <dbReference type="PIRNR" id="PIRNR005992"/>
    </source>
</evidence>
<evidence type="ECO:0000256" key="4">
    <source>
        <dbReference type="ARBA" id="ARBA00023136"/>
    </source>
</evidence>
<reference evidence="7" key="1">
    <citation type="journal article" date="2018" name="DNA Res.">
        <title>Multiple hybrid de novo genome assembly of finger millet, an orphan allotetraploid crop.</title>
        <authorList>
            <person name="Hatakeyama M."/>
            <person name="Aluri S."/>
            <person name="Balachadran M.T."/>
            <person name="Sivarajan S.R."/>
            <person name="Patrignani A."/>
            <person name="Gruter S."/>
            <person name="Poveda L."/>
            <person name="Shimizu-Inatsugi R."/>
            <person name="Baeten J."/>
            <person name="Francoijs K.J."/>
            <person name="Nataraja K.N."/>
            <person name="Reddy Y.A.N."/>
            <person name="Phadnis S."/>
            <person name="Ravikumar R.L."/>
            <person name="Schlapbach R."/>
            <person name="Sreeman S.M."/>
            <person name="Shimizu K.K."/>
        </authorList>
    </citation>
    <scope>NUCLEOTIDE SEQUENCE</scope>
</reference>
<dbReference type="SUPFAM" id="SSF64356">
    <property type="entry name" value="SNARE-like"/>
    <property type="match status" value="1"/>
</dbReference>
<dbReference type="Pfam" id="PF00928">
    <property type="entry name" value="Adap_comp_sub"/>
    <property type="match status" value="1"/>
</dbReference>
<evidence type="ECO:0000313" key="7">
    <source>
        <dbReference type="EMBL" id="GJM88449.1"/>
    </source>
</evidence>
<keyword evidence="8" id="KW-1185">Reference proteome</keyword>
<dbReference type="GO" id="GO:0012505">
    <property type="term" value="C:endomembrane system"/>
    <property type="evidence" value="ECO:0007669"/>
    <property type="project" value="UniProtKB-SubCell"/>
</dbReference>
<accession>A0AAV5BT85</accession>
<reference evidence="7" key="2">
    <citation type="submission" date="2021-12" db="EMBL/GenBank/DDBJ databases">
        <title>Resequencing data analysis of finger millet.</title>
        <authorList>
            <person name="Hatakeyama M."/>
            <person name="Aluri S."/>
            <person name="Balachadran M.T."/>
            <person name="Sivarajan S.R."/>
            <person name="Poveda L."/>
            <person name="Shimizu-Inatsugi R."/>
            <person name="Schlapbach R."/>
            <person name="Sreeman S.M."/>
            <person name="Shimizu K.K."/>
        </authorList>
    </citation>
    <scope>NUCLEOTIDE SEQUENCE</scope>
</reference>
<dbReference type="GO" id="GO:0030131">
    <property type="term" value="C:clathrin adaptor complex"/>
    <property type="evidence" value="ECO:0007669"/>
    <property type="project" value="UniProtKB-UniRule"/>
</dbReference>
<keyword evidence="3 5" id="KW-0653">Protein transport</keyword>
<dbReference type="PANTHER" id="PTHR10529">
    <property type="entry name" value="AP COMPLEX SUBUNIT MU"/>
    <property type="match status" value="1"/>
</dbReference>
<protein>
    <recommendedName>
        <fullName evidence="6">MHD domain-containing protein</fullName>
    </recommendedName>
</protein>
<gene>
    <name evidence="7" type="primary">ga04510</name>
    <name evidence="7" type="ORF">PR202_ga04510</name>
</gene>
<dbReference type="InterPro" id="IPR028565">
    <property type="entry name" value="MHD"/>
</dbReference>
<dbReference type="Gene3D" id="3.30.450.60">
    <property type="match status" value="2"/>
</dbReference>
<evidence type="ECO:0000259" key="6">
    <source>
        <dbReference type="PROSITE" id="PS51072"/>
    </source>
</evidence>
<comment type="subcellular location">
    <subcellularLocation>
        <location evidence="1">Endomembrane system</location>
    </subcellularLocation>
</comment>
<comment type="similarity">
    <text evidence="5">Belongs to the adaptor complexes medium subunit family.</text>
</comment>
<evidence type="ECO:0000256" key="1">
    <source>
        <dbReference type="ARBA" id="ARBA00004308"/>
    </source>
</evidence>
<dbReference type="AlphaFoldDB" id="A0AAV5BT85"/>
<proteinExistence type="inferred from homology"/>
<sequence length="387" mass="43137">MLQCIFLLSDSGEVMVEKQMTAHRVDRAICGWFWDYVVAHAAGDPSKILQVVVSPTHYLFQIYRNGVTFLTCTQVEMSPLMAIEILDEMMDNGFPLTTEPNILKEMIAPPNIVNKMLNVVTGKSSTLGSKLPDATASFVPWRTTVVKDASNEVYVNIVEELDACINREGVLVKCEAYGEIQVNCSLPGVPELTMSFANPSIINDFTFHPCIRFRPWESNQILSFVPPDGQFKLMSYRVKKLKKTPIYVKPQLTSDCGDCRVNVMVGTRNDPGKPIDSITVQFQLPPRIISADLTANYGTVDILADKTCLWTIGQIPKDKAPCLTGNLRMEEGLAHLHTLPTFQVKFRIMGVALSGLQIDKLEVKNTPNAPYKGFRAQTQAGKYEIRA</sequence>
<dbReference type="PROSITE" id="PS51072">
    <property type="entry name" value="MHD"/>
    <property type="match status" value="1"/>
</dbReference>
<dbReference type="InterPro" id="IPR050431">
    <property type="entry name" value="Adaptor_comp_med_subunit"/>
</dbReference>
<dbReference type="InterPro" id="IPR036168">
    <property type="entry name" value="AP2_Mu_C_sf"/>
</dbReference>
<evidence type="ECO:0000256" key="3">
    <source>
        <dbReference type="ARBA" id="ARBA00022927"/>
    </source>
</evidence>
<dbReference type="Proteomes" id="UP001054889">
    <property type="component" value="Unassembled WGS sequence"/>
</dbReference>
<dbReference type="CDD" id="cd14837">
    <property type="entry name" value="AP3_Mu_N"/>
    <property type="match status" value="1"/>
</dbReference>
<dbReference type="GO" id="GO:0006886">
    <property type="term" value="P:intracellular protein transport"/>
    <property type="evidence" value="ECO:0007669"/>
    <property type="project" value="UniProtKB-UniRule"/>
</dbReference>
<dbReference type="CDD" id="cd09252">
    <property type="entry name" value="AP-3_Mu3_Cterm"/>
    <property type="match status" value="1"/>
</dbReference>
<evidence type="ECO:0000313" key="8">
    <source>
        <dbReference type="Proteomes" id="UP001054889"/>
    </source>
</evidence>
<organism evidence="7 8">
    <name type="scientific">Eleusine coracana subsp. coracana</name>
    <dbReference type="NCBI Taxonomy" id="191504"/>
    <lineage>
        <taxon>Eukaryota</taxon>
        <taxon>Viridiplantae</taxon>
        <taxon>Streptophyta</taxon>
        <taxon>Embryophyta</taxon>
        <taxon>Tracheophyta</taxon>
        <taxon>Spermatophyta</taxon>
        <taxon>Magnoliopsida</taxon>
        <taxon>Liliopsida</taxon>
        <taxon>Poales</taxon>
        <taxon>Poaceae</taxon>
        <taxon>PACMAD clade</taxon>
        <taxon>Chloridoideae</taxon>
        <taxon>Cynodonteae</taxon>
        <taxon>Eleusininae</taxon>
        <taxon>Eleusine</taxon>
    </lineage>
</organism>
<comment type="caution">
    <text evidence="7">The sequence shown here is derived from an EMBL/GenBank/DDBJ whole genome shotgun (WGS) entry which is preliminary data.</text>
</comment>